<evidence type="ECO:0000313" key="1">
    <source>
        <dbReference type="EMBL" id="PNH10604.1"/>
    </source>
</evidence>
<dbReference type="OrthoDB" id="524233at2759"/>
<proteinExistence type="predicted"/>
<dbReference type="Proteomes" id="UP000236333">
    <property type="component" value="Unassembled WGS sequence"/>
</dbReference>
<reference evidence="1 2" key="1">
    <citation type="journal article" date="2017" name="Mol. Biol. Evol.">
        <title>The 4-celled Tetrabaena socialis nuclear genome reveals the essential components for genetic control of cell number at the origin of multicellularity in the volvocine lineage.</title>
        <authorList>
            <person name="Featherston J."/>
            <person name="Arakaki Y."/>
            <person name="Hanschen E.R."/>
            <person name="Ferris P.J."/>
            <person name="Michod R.E."/>
            <person name="Olson B.J.S.C."/>
            <person name="Nozaki H."/>
            <person name="Durand P.M."/>
        </authorList>
    </citation>
    <scope>NUCLEOTIDE SEQUENCE [LARGE SCALE GENOMIC DNA]</scope>
    <source>
        <strain evidence="1 2">NIES-571</strain>
    </source>
</reference>
<evidence type="ECO:0000313" key="2">
    <source>
        <dbReference type="Proteomes" id="UP000236333"/>
    </source>
</evidence>
<accession>A0A2J8ADL3</accession>
<organism evidence="1 2">
    <name type="scientific">Tetrabaena socialis</name>
    <dbReference type="NCBI Taxonomy" id="47790"/>
    <lineage>
        <taxon>Eukaryota</taxon>
        <taxon>Viridiplantae</taxon>
        <taxon>Chlorophyta</taxon>
        <taxon>core chlorophytes</taxon>
        <taxon>Chlorophyceae</taxon>
        <taxon>CS clade</taxon>
        <taxon>Chlamydomonadales</taxon>
        <taxon>Tetrabaenaceae</taxon>
        <taxon>Tetrabaena</taxon>
    </lineage>
</organism>
<gene>
    <name evidence="1" type="ORF">TSOC_002655</name>
</gene>
<sequence>MSEPRIYPSRFPDQPELSLLLRLRGDDSPAADWPAMEHNTTAPPVGRGPDAVASFIRRAMACRTVAPMELIVVLSGSQALAQATTWAWQAWQTEGAAAGGCCAARGAGTISMAHESPALKPVRRSALEEVGGFDEDLPQGDEPCSSYIRRDLTARLWKSGWRVGAHDMGMLQRPLADATVAQSNDPTRCAPEVAALSLHLLEARHGPLPPAAASPAPMEVLMARVRELNMRELALMAPNALATCPMQQGCNA</sequence>
<name>A0A2J8ADL3_9CHLO</name>
<dbReference type="AlphaFoldDB" id="A0A2J8ADL3"/>
<protein>
    <submittedName>
        <fullName evidence="1">Uncharacterized protein</fullName>
    </submittedName>
</protein>
<keyword evidence="2" id="KW-1185">Reference proteome</keyword>
<comment type="caution">
    <text evidence="1">The sequence shown here is derived from an EMBL/GenBank/DDBJ whole genome shotgun (WGS) entry which is preliminary data.</text>
</comment>
<dbReference type="EMBL" id="PGGS01000051">
    <property type="protein sequence ID" value="PNH10604.1"/>
    <property type="molecule type" value="Genomic_DNA"/>
</dbReference>